<dbReference type="OrthoDB" id="2342176at2759"/>
<feature type="compositionally biased region" description="Polar residues" evidence="1">
    <location>
        <begin position="243"/>
        <end position="255"/>
    </location>
</feature>
<feature type="compositionally biased region" description="Low complexity" evidence="1">
    <location>
        <begin position="256"/>
        <end position="282"/>
    </location>
</feature>
<accession>R0IH30</accession>
<dbReference type="GeneID" id="19399149"/>
<feature type="signal peptide" evidence="2">
    <location>
        <begin position="1"/>
        <end position="17"/>
    </location>
</feature>
<dbReference type="STRING" id="671987.R0IH30"/>
<dbReference type="eggNOG" id="ENOG502S005">
    <property type="taxonomic scope" value="Eukaryota"/>
</dbReference>
<dbReference type="RefSeq" id="XP_008028633.1">
    <property type="nucleotide sequence ID" value="XM_008030442.1"/>
</dbReference>
<reference evidence="3 4" key="2">
    <citation type="journal article" date="2013" name="PLoS Genet.">
        <title>Comparative genome structure, secondary metabolite, and effector coding capacity across Cochliobolus pathogens.</title>
        <authorList>
            <person name="Condon B.J."/>
            <person name="Leng Y."/>
            <person name="Wu D."/>
            <person name="Bushley K.E."/>
            <person name="Ohm R.A."/>
            <person name="Otillar R."/>
            <person name="Martin J."/>
            <person name="Schackwitz W."/>
            <person name="Grimwood J."/>
            <person name="MohdZainudin N."/>
            <person name="Xue C."/>
            <person name="Wang R."/>
            <person name="Manning V.A."/>
            <person name="Dhillon B."/>
            <person name="Tu Z.J."/>
            <person name="Steffenson B.J."/>
            <person name="Salamov A."/>
            <person name="Sun H."/>
            <person name="Lowry S."/>
            <person name="LaButti K."/>
            <person name="Han J."/>
            <person name="Copeland A."/>
            <person name="Lindquist E."/>
            <person name="Barry K."/>
            <person name="Schmutz J."/>
            <person name="Baker S.E."/>
            <person name="Ciuffetti L.M."/>
            <person name="Grigoriev I.V."/>
            <person name="Zhong S."/>
            <person name="Turgeon B.G."/>
        </authorList>
    </citation>
    <scope>NUCLEOTIDE SEQUENCE [LARGE SCALE GENOMIC DNA]</scope>
    <source>
        <strain evidence="4">28A</strain>
    </source>
</reference>
<evidence type="ECO:0000313" key="3">
    <source>
        <dbReference type="EMBL" id="EOA84296.1"/>
    </source>
</evidence>
<protein>
    <recommendedName>
        <fullName evidence="5">Lytic polysaccharide monooxygenase</fullName>
    </recommendedName>
</protein>
<evidence type="ECO:0008006" key="5">
    <source>
        <dbReference type="Google" id="ProtNLM"/>
    </source>
</evidence>
<evidence type="ECO:0000256" key="1">
    <source>
        <dbReference type="SAM" id="MobiDB-lite"/>
    </source>
</evidence>
<evidence type="ECO:0000256" key="2">
    <source>
        <dbReference type="SAM" id="SignalP"/>
    </source>
</evidence>
<dbReference type="AlphaFoldDB" id="R0IH30"/>
<dbReference type="PANTHER" id="PTHR36182">
    <property type="entry name" value="PROTEIN, PUTATIVE (AFU_ORTHOLOGUE AFUA_6G10930)-RELATED"/>
    <property type="match status" value="1"/>
</dbReference>
<name>R0IH30_EXST2</name>
<reference evidence="3 4" key="1">
    <citation type="journal article" date="2012" name="PLoS Pathog.">
        <title>Diverse lifestyles and strategies of plant pathogenesis encoded in the genomes of eighteen Dothideomycetes fungi.</title>
        <authorList>
            <person name="Ohm R.A."/>
            <person name="Feau N."/>
            <person name="Henrissat B."/>
            <person name="Schoch C.L."/>
            <person name="Horwitz B.A."/>
            <person name="Barry K.W."/>
            <person name="Condon B.J."/>
            <person name="Copeland A.C."/>
            <person name="Dhillon B."/>
            <person name="Glaser F."/>
            <person name="Hesse C.N."/>
            <person name="Kosti I."/>
            <person name="LaButti K."/>
            <person name="Lindquist E.A."/>
            <person name="Lucas S."/>
            <person name="Salamov A.A."/>
            <person name="Bradshaw R.E."/>
            <person name="Ciuffetti L."/>
            <person name="Hamelin R.C."/>
            <person name="Kema G.H.J."/>
            <person name="Lawrence C."/>
            <person name="Scott J.A."/>
            <person name="Spatafora J.W."/>
            <person name="Turgeon B.G."/>
            <person name="de Wit P.J.G.M."/>
            <person name="Zhong S."/>
            <person name="Goodwin S.B."/>
            <person name="Grigoriev I.V."/>
        </authorList>
    </citation>
    <scope>NUCLEOTIDE SEQUENCE [LARGE SCALE GENOMIC DNA]</scope>
    <source>
        <strain evidence="4">28A</strain>
    </source>
</reference>
<sequence length="419" mass="42298">MFSRATILLGLSASATAHMIMNYPVPYGKATLNSSPLAPGDFPCKQRPGVYDVTEMNQWNAGETKTISFTGSAVHGGGSCQFSITTDPQPSEKSQWKVIQSVVGGCPSNVTGNLTPADPDGHGAATFPVEMPTDIPDGQYTFAWTWLNKVGNREFYMNCAPIQVGSGAAKASTKSVSAALSTLPDMFVANLPATECATAEDEDFNYPEPGKNLVEGHGAALGDKLTGSGCSTMTKMGAGNGQLGTPTQPDASQPNASQPAAGQPVASQPAASSPPAATSGYPALPPNGGGIFAPGASSAPASKPTPAPAPVAPKPSSAPEQPTSTAAPQKPSTPQTPSTPGNGSSAPSGGSGCHPCTTDGAVVCIGTSQFGLCNHGCAVPQALANGMSCSGGAVVASVKRSVKFPRAHLHRRHAASHFI</sequence>
<organism evidence="3 4">
    <name type="scientific">Exserohilum turcicum (strain 28A)</name>
    <name type="common">Northern leaf blight fungus</name>
    <name type="synonym">Setosphaeria turcica</name>
    <dbReference type="NCBI Taxonomy" id="671987"/>
    <lineage>
        <taxon>Eukaryota</taxon>
        <taxon>Fungi</taxon>
        <taxon>Dikarya</taxon>
        <taxon>Ascomycota</taxon>
        <taxon>Pezizomycotina</taxon>
        <taxon>Dothideomycetes</taxon>
        <taxon>Pleosporomycetidae</taxon>
        <taxon>Pleosporales</taxon>
        <taxon>Pleosporineae</taxon>
        <taxon>Pleosporaceae</taxon>
        <taxon>Exserohilum</taxon>
    </lineage>
</organism>
<feature type="compositionally biased region" description="Low complexity" evidence="1">
    <location>
        <begin position="293"/>
        <end position="302"/>
    </location>
</feature>
<feature type="compositionally biased region" description="Pro residues" evidence="1">
    <location>
        <begin position="303"/>
        <end position="313"/>
    </location>
</feature>
<evidence type="ECO:0000313" key="4">
    <source>
        <dbReference type="Proteomes" id="UP000016935"/>
    </source>
</evidence>
<dbReference type="PANTHER" id="PTHR36182:SF2">
    <property type="entry name" value="LYTIC POLYSACCHARIDE MONOOXYGENASE"/>
    <property type="match status" value="1"/>
</dbReference>
<dbReference type="HOGENOM" id="CLU_032571_1_0_1"/>
<feature type="chain" id="PRO_5004352972" description="Lytic polysaccharide monooxygenase" evidence="2">
    <location>
        <begin position="18"/>
        <end position="419"/>
    </location>
</feature>
<proteinExistence type="predicted"/>
<keyword evidence="2" id="KW-0732">Signal</keyword>
<dbReference type="Gene3D" id="2.70.50.70">
    <property type="match status" value="1"/>
</dbReference>
<feature type="region of interest" description="Disordered" evidence="1">
    <location>
        <begin position="232"/>
        <end position="352"/>
    </location>
</feature>
<feature type="compositionally biased region" description="Low complexity" evidence="1">
    <location>
        <begin position="314"/>
        <end position="348"/>
    </location>
</feature>
<dbReference type="EMBL" id="KB908814">
    <property type="protein sequence ID" value="EOA84296.1"/>
    <property type="molecule type" value="Genomic_DNA"/>
</dbReference>
<gene>
    <name evidence="3" type="ORF">SETTUDRAFT_164498</name>
</gene>
<dbReference type="Proteomes" id="UP000016935">
    <property type="component" value="Unassembled WGS sequence"/>
</dbReference>
<keyword evidence="4" id="KW-1185">Reference proteome</keyword>